<sequence length="259" mass="29852">TDLDIFYSHYSSNKTIAITGTNGKSTTVKLLYMILKNHNKDVRLCGNIGKPILLEKNVSRKTIFVIEASSYQIEYSNIFKTNYAMILNISPDHLERHGSIKNYVKAKFKLVQNQSKKDFAYINVKEKYLSKIMKASRIFSKIINVNLNKTKKFKKKITNSYFLTKGNQENLSFIFSISKKLNLNNKIILQTINKFKGLKFRQEIIYSSNKITCINDSKATSFASSIDILKSLEKVFWLVGGIPKLEDKFTLKKNECKNI</sequence>
<evidence type="ECO:0000256" key="2">
    <source>
        <dbReference type="ARBA" id="ARBA00004752"/>
    </source>
</evidence>
<dbReference type="SUPFAM" id="SSF53623">
    <property type="entry name" value="MurD-like peptide ligases, catalytic domain"/>
    <property type="match status" value="1"/>
</dbReference>
<dbReference type="GO" id="GO:0051301">
    <property type="term" value="P:cell division"/>
    <property type="evidence" value="ECO:0007669"/>
    <property type="project" value="UniProtKB-KW"/>
</dbReference>
<evidence type="ECO:0000259" key="9">
    <source>
        <dbReference type="Pfam" id="PF08245"/>
    </source>
</evidence>
<evidence type="ECO:0000256" key="6">
    <source>
        <dbReference type="ARBA" id="ARBA00022741"/>
    </source>
</evidence>
<dbReference type="InterPro" id="IPR018109">
    <property type="entry name" value="Folylpolyglutamate_synth_CS"/>
</dbReference>
<dbReference type="GO" id="GO:0005524">
    <property type="term" value="F:ATP binding"/>
    <property type="evidence" value="ECO:0007669"/>
    <property type="project" value="UniProtKB-KW"/>
</dbReference>
<dbReference type="Pfam" id="PF08245">
    <property type="entry name" value="Mur_ligase_M"/>
    <property type="match status" value="1"/>
</dbReference>
<evidence type="ECO:0000256" key="8">
    <source>
        <dbReference type="ARBA" id="ARBA00023306"/>
    </source>
</evidence>
<dbReference type="GO" id="GO:0008764">
    <property type="term" value="F:UDP-N-acetylmuramoylalanine-D-glutamate ligase activity"/>
    <property type="evidence" value="ECO:0007669"/>
    <property type="project" value="InterPro"/>
</dbReference>
<dbReference type="GO" id="GO:0005737">
    <property type="term" value="C:cytoplasm"/>
    <property type="evidence" value="ECO:0007669"/>
    <property type="project" value="UniProtKB-SubCell"/>
</dbReference>
<dbReference type="InterPro" id="IPR013221">
    <property type="entry name" value="Mur_ligase_cen"/>
</dbReference>
<keyword evidence="6" id="KW-0547">Nucleotide-binding</keyword>
<dbReference type="PANTHER" id="PTHR43692">
    <property type="entry name" value="UDP-N-ACETYLMURAMOYLALANINE--D-GLUTAMATE LIGASE"/>
    <property type="match status" value="1"/>
</dbReference>
<keyword evidence="3" id="KW-0963">Cytoplasm</keyword>
<dbReference type="SUPFAM" id="SSF53244">
    <property type="entry name" value="MurD-like peptide ligases, peptide-binding domain"/>
    <property type="match status" value="1"/>
</dbReference>
<dbReference type="InterPro" id="IPR005762">
    <property type="entry name" value="MurD"/>
</dbReference>
<evidence type="ECO:0000256" key="3">
    <source>
        <dbReference type="ARBA" id="ARBA00022490"/>
    </source>
</evidence>
<organism evidence="10">
    <name type="scientific">marine metagenome</name>
    <dbReference type="NCBI Taxonomy" id="408172"/>
    <lineage>
        <taxon>unclassified sequences</taxon>
        <taxon>metagenomes</taxon>
        <taxon>ecological metagenomes</taxon>
    </lineage>
</organism>
<dbReference type="Gene3D" id="3.90.190.20">
    <property type="entry name" value="Mur ligase, C-terminal domain"/>
    <property type="match status" value="1"/>
</dbReference>
<evidence type="ECO:0000256" key="1">
    <source>
        <dbReference type="ARBA" id="ARBA00004496"/>
    </source>
</evidence>
<dbReference type="AlphaFoldDB" id="A0A382Z6L4"/>
<dbReference type="PANTHER" id="PTHR43692:SF1">
    <property type="entry name" value="UDP-N-ACETYLMURAMOYLALANINE--D-GLUTAMATE LIGASE"/>
    <property type="match status" value="1"/>
</dbReference>
<feature type="non-terminal residue" evidence="10">
    <location>
        <position position="1"/>
    </location>
</feature>
<accession>A0A382Z6L4</accession>
<comment type="pathway">
    <text evidence="2">Cell wall biogenesis; peptidoglycan biosynthesis.</text>
</comment>
<keyword evidence="5" id="KW-0132">Cell division</keyword>
<dbReference type="EMBL" id="UINC01181416">
    <property type="protein sequence ID" value="SVD91103.1"/>
    <property type="molecule type" value="Genomic_DNA"/>
</dbReference>
<keyword evidence="8" id="KW-0131">Cell cycle</keyword>
<evidence type="ECO:0000256" key="7">
    <source>
        <dbReference type="ARBA" id="ARBA00022840"/>
    </source>
</evidence>
<dbReference type="GO" id="GO:0004326">
    <property type="term" value="F:tetrahydrofolylpolyglutamate synthase activity"/>
    <property type="evidence" value="ECO:0007669"/>
    <property type="project" value="InterPro"/>
</dbReference>
<feature type="non-terminal residue" evidence="10">
    <location>
        <position position="259"/>
    </location>
</feature>
<dbReference type="Gene3D" id="3.40.1190.10">
    <property type="entry name" value="Mur-like, catalytic domain"/>
    <property type="match status" value="1"/>
</dbReference>
<dbReference type="PROSITE" id="PS01011">
    <property type="entry name" value="FOLYLPOLYGLU_SYNT_1"/>
    <property type="match status" value="1"/>
</dbReference>
<gene>
    <name evidence="10" type="ORF">METZ01_LOCUS443957</name>
</gene>
<reference evidence="10" key="1">
    <citation type="submission" date="2018-05" db="EMBL/GenBank/DDBJ databases">
        <authorList>
            <person name="Lanie J.A."/>
            <person name="Ng W.-L."/>
            <person name="Kazmierczak K.M."/>
            <person name="Andrzejewski T.M."/>
            <person name="Davidsen T.M."/>
            <person name="Wayne K.J."/>
            <person name="Tettelin H."/>
            <person name="Glass J.I."/>
            <person name="Rusch D."/>
            <person name="Podicherti R."/>
            <person name="Tsui H.-C.T."/>
            <person name="Winkler M.E."/>
        </authorList>
    </citation>
    <scope>NUCLEOTIDE SEQUENCE</scope>
</reference>
<name>A0A382Z6L4_9ZZZZ</name>
<evidence type="ECO:0000313" key="10">
    <source>
        <dbReference type="EMBL" id="SVD91103.1"/>
    </source>
</evidence>
<comment type="subcellular location">
    <subcellularLocation>
        <location evidence="1">Cytoplasm</location>
    </subcellularLocation>
</comment>
<proteinExistence type="predicted"/>
<dbReference type="InterPro" id="IPR036615">
    <property type="entry name" value="Mur_ligase_C_dom_sf"/>
</dbReference>
<dbReference type="GO" id="GO:0008360">
    <property type="term" value="P:regulation of cell shape"/>
    <property type="evidence" value="ECO:0007669"/>
    <property type="project" value="InterPro"/>
</dbReference>
<keyword evidence="7" id="KW-0067">ATP-binding</keyword>
<evidence type="ECO:0000256" key="5">
    <source>
        <dbReference type="ARBA" id="ARBA00022618"/>
    </source>
</evidence>
<dbReference type="InterPro" id="IPR036565">
    <property type="entry name" value="Mur-like_cat_sf"/>
</dbReference>
<protein>
    <recommendedName>
        <fullName evidence="9">Mur ligase central domain-containing protein</fullName>
    </recommendedName>
</protein>
<keyword evidence="4" id="KW-0436">Ligase</keyword>
<feature type="domain" description="Mur ligase central" evidence="9">
    <location>
        <begin position="18"/>
        <end position="164"/>
    </location>
</feature>
<evidence type="ECO:0000256" key="4">
    <source>
        <dbReference type="ARBA" id="ARBA00022598"/>
    </source>
</evidence>